<dbReference type="GO" id="GO:0047753">
    <property type="term" value="F:choline-sulfatase activity"/>
    <property type="evidence" value="ECO:0007669"/>
    <property type="project" value="UniProtKB-EC"/>
</dbReference>
<protein>
    <submittedName>
        <fullName evidence="5">Choline-sulfatase</fullName>
        <ecNumber evidence="5">3.1.6.6</ecNumber>
    </submittedName>
</protein>
<evidence type="ECO:0000259" key="4">
    <source>
        <dbReference type="Pfam" id="PF00884"/>
    </source>
</evidence>
<gene>
    <name evidence="5" type="ORF">HNQ08_001914</name>
</gene>
<keyword evidence="6" id="KW-1185">Reference proteome</keyword>
<evidence type="ECO:0000313" key="6">
    <source>
        <dbReference type="Proteomes" id="UP000552709"/>
    </source>
</evidence>
<reference evidence="5 6" key="1">
    <citation type="submission" date="2020-08" db="EMBL/GenBank/DDBJ databases">
        <title>Genomic Encyclopedia of Type Strains, Phase IV (KMG-IV): sequencing the most valuable type-strain genomes for metagenomic binning, comparative biology and taxonomic classification.</title>
        <authorList>
            <person name="Goeker M."/>
        </authorList>
    </citation>
    <scope>NUCLEOTIDE SEQUENCE [LARGE SCALE GENOMIC DNA]</scope>
    <source>
        <strain evidence="5 6">DSM 27939</strain>
    </source>
</reference>
<dbReference type="GO" id="GO:0005737">
    <property type="term" value="C:cytoplasm"/>
    <property type="evidence" value="ECO:0007669"/>
    <property type="project" value="TreeGrafter"/>
</dbReference>
<dbReference type="InterPro" id="IPR017850">
    <property type="entry name" value="Alkaline_phosphatase_core_sf"/>
</dbReference>
<feature type="domain" description="Sulfatase N-terminal" evidence="4">
    <location>
        <begin position="4"/>
        <end position="351"/>
    </location>
</feature>
<dbReference type="EC" id="3.1.6.6" evidence="5"/>
<accession>A0A7W8JW06</accession>
<dbReference type="AlphaFoldDB" id="A0A7W8JW06"/>
<dbReference type="InterPro" id="IPR017785">
    <property type="entry name" value="Choline-sulfatase"/>
</dbReference>
<dbReference type="InterPro" id="IPR000917">
    <property type="entry name" value="Sulfatase_N"/>
</dbReference>
<dbReference type="Pfam" id="PF00884">
    <property type="entry name" value="Sulfatase"/>
    <property type="match status" value="1"/>
</dbReference>
<dbReference type="Proteomes" id="UP000552709">
    <property type="component" value="Unassembled WGS sequence"/>
</dbReference>
<dbReference type="GO" id="GO:0046872">
    <property type="term" value="F:metal ion binding"/>
    <property type="evidence" value="ECO:0007669"/>
    <property type="project" value="UniProtKB-KW"/>
</dbReference>
<evidence type="ECO:0000256" key="2">
    <source>
        <dbReference type="ARBA" id="ARBA00022723"/>
    </source>
</evidence>
<comment type="similarity">
    <text evidence="1">Belongs to the sulfatase family.</text>
</comment>
<dbReference type="Gene3D" id="3.40.720.10">
    <property type="entry name" value="Alkaline Phosphatase, subunit A"/>
    <property type="match status" value="1"/>
</dbReference>
<keyword evidence="3 5" id="KW-0378">Hydrolase</keyword>
<evidence type="ECO:0000313" key="5">
    <source>
        <dbReference type="EMBL" id="MBB5362816.1"/>
    </source>
</evidence>
<sequence>MPQPNIVMIMVDQMAHDVIGQLGHPTVLTPHLDRLAARGVAFVNTYCNSPICVSSRTAFMTGTLVRHNGAYDNGSEFPASLPTFVHQLNRAGYQTILSGKMHFVGPDQLHGFQERLTGDISPTGFDLTPDWNRGPHANPGTSVNRLRYPAVRPWSLQMSYDDEVLHSALVRLRQLSADAEGAEGNVASPFFLCTSFSHPHDPFLVPQAYWDLYEDRPIWPPDAPAQGFQAMHPYNQWIQIHHEADRFPLSDAEVLQARRAYYAAVSYVDGLIGQLLGELERLGMDNTLVVFTSDHGEMLGQHGMWFKRTFYDGATKVPLIVALPGPRSAARRTEVVSLVDLTATLLDYAGVQARPAHGLPTAGHSLRPLLEDRAVSWPERAVSEYFSEGTIEPMLMLRTARHKFVYVHHHVPLLFDLLDDPLEQRNLTGLPEAAELCRSLQAELLGDLDVDLLRRRILDSQQQRLLVVAGSPASPGWCHPVTRDASRLYRRASS</sequence>
<dbReference type="PROSITE" id="PS00149">
    <property type="entry name" value="SULFATASE_2"/>
    <property type="match status" value="1"/>
</dbReference>
<dbReference type="EMBL" id="JACHFL010000004">
    <property type="protein sequence ID" value="MBB5362816.1"/>
    <property type="molecule type" value="Genomic_DNA"/>
</dbReference>
<keyword evidence="2" id="KW-0479">Metal-binding</keyword>
<comment type="caution">
    <text evidence="5">The sequence shown here is derived from an EMBL/GenBank/DDBJ whole genome shotgun (WGS) entry which is preliminary data.</text>
</comment>
<dbReference type="SUPFAM" id="SSF53649">
    <property type="entry name" value="Alkaline phosphatase-like"/>
    <property type="match status" value="1"/>
</dbReference>
<evidence type="ECO:0000256" key="3">
    <source>
        <dbReference type="ARBA" id="ARBA00022801"/>
    </source>
</evidence>
<proteinExistence type="inferred from homology"/>
<evidence type="ECO:0000256" key="1">
    <source>
        <dbReference type="ARBA" id="ARBA00008779"/>
    </source>
</evidence>
<dbReference type="NCBIfam" id="TIGR03417">
    <property type="entry name" value="chol_sulfatase"/>
    <property type="match status" value="1"/>
</dbReference>
<dbReference type="RefSeq" id="WP_184130561.1">
    <property type="nucleotide sequence ID" value="NZ_JACHFL010000004.1"/>
</dbReference>
<dbReference type="InterPro" id="IPR024607">
    <property type="entry name" value="Sulfatase_CS"/>
</dbReference>
<name>A0A7W8JW06_9DEIO</name>
<dbReference type="PANTHER" id="PTHR45953:SF1">
    <property type="entry name" value="IDURONATE 2-SULFATASE"/>
    <property type="match status" value="1"/>
</dbReference>
<dbReference type="PANTHER" id="PTHR45953">
    <property type="entry name" value="IDURONATE 2-SULFATASE"/>
    <property type="match status" value="1"/>
</dbReference>
<organism evidence="5 6">
    <name type="scientific">Deinococcus humi</name>
    <dbReference type="NCBI Taxonomy" id="662880"/>
    <lineage>
        <taxon>Bacteria</taxon>
        <taxon>Thermotogati</taxon>
        <taxon>Deinococcota</taxon>
        <taxon>Deinococci</taxon>
        <taxon>Deinococcales</taxon>
        <taxon>Deinococcaceae</taxon>
        <taxon>Deinococcus</taxon>
    </lineage>
</organism>